<organism evidence="13 14">
    <name type="scientific">Rhodanobacter panaciterrae</name>
    <dbReference type="NCBI Taxonomy" id="490572"/>
    <lineage>
        <taxon>Bacteria</taxon>
        <taxon>Pseudomonadati</taxon>
        <taxon>Pseudomonadota</taxon>
        <taxon>Gammaproteobacteria</taxon>
        <taxon>Lysobacterales</taxon>
        <taxon>Rhodanobacteraceae</taxon>
        <taxon>Rhodanobacter</taxon>
    </lineage>
</organism>
<evidence type="ECO:0000313" key="13">
    <source>
        <dbReference type="EMBL" id="GGY23319.1"/>
    </source>
</evidence>
<dbReference type="PROSITE" id="PS00409">
    <property type="entry name" value="PROKAR_NTER_METHYL"/>
    <property type="match status" value="1"/>
</dbReference>
<name>A0ABQ2ZTY4_9GAMM</name>
<keyword evidence="14" id="KW-1185">Reference proteome</keyword>
<keyword evidence="7 11" id="KW-1133">Transmembrane helix</keyword>
<evidence type="ECO:0000259" key="12">
    <source>
        <dbReference type="Pfam" id="PF12019"/>
    </source>
</evidence>
<protein>
    <recommendedName>
        <fullName evidence="2">Type II secretion system protein H</fullName>
    </recommendedName>
    <alternativeName>
        <fullName evidence="10">General secretion pathway protein H</fullName>
    </alternativeName>
</protein>
<accession>A0ABQ2ZTY4</accession>
<comment type="caution">
    <text evidence="13">The sequence shown here is derived from an EMBL/GenBank/DDBJ whole genome shotgun (WGS) entry which is preliminary data.</text>
</comment>
<evidence type="ECO:0000256" key="1">
    <source>
        <dbReference type="ARBA" id="ARBA00004377"/>
    </source>
</evidence>
<keyword evidence="3" id="KW-1003">Cell membrane</keyword>
<dbReference type="Pfam" id="PF12019">
    <property type="entry name" value="GspH"/>
    <property type="match status" value="1"/>
</dbReference>
<keyword evidence="5" id="KW-0997">Cell inner membrane</keyword>
<evidence type="ECO:0000256" key="6">
    <source>
        <dbReference type="ARBA" id="ARBA00022692"/>
    </source>
</evidence>
<dbReference type="Proteomes" id="UP000621898">
    <property type="component" value="Unassembled WGS sequence"/>
</dbReference>
<keyword evidence="6 11" id="KW-0812">Transmembrane</keyword>
<evidence type="ECO:0000256" key="9">
    <source>
        <dbReference type="ARBA" id="ARBA00025772"/>
    </source>
</evidence>
<evidence type="ECO:0000256" key="7">
    <source>
        <dbReference type="ARBA" id="ARBA00022989"/>
    </source>
</evidence>
<keyword evidence="4" id="KW-0488">Methylation</keyword>
<proteinExistence type="inferred from homology"/>
<dbReference type="SUPFAM" id="SSF54523">
    <property type="entry name" value="Pili subunits"/>
    <property type="match status" value="1"/>
</dbReference>
<dbReference type="Pfam" id="PF07963">
    <property type="entry name" value="N_methyl"/>
    <property type="match status" value="1"/>
</dbReference>
<dbReference type="Gene3D" id="3.55.40.10">
    <property type="entry name" value="minor pseudopilin epsh domain"/>
    <property type="match status" value="1"/>
</dbReference>
<evidence type="ECO:0000256" key="11">
    <source>
        <dbReference type="SAM" id="Phobius"/>
    </source>
</evidence>
<dbReference type="RefSeq" id="WP_189440583.1">
    <property type="nucleotide sequence ID" value="NZ_BMXT01000001.1"/>
</dbReference>
<dbReference type="NCBIfam" id="TIGR02532">
    <property type="entry name" value="IV_pilin_GFxxxE"/>
    <property type="match status" value="1"/>
</dbReference>
<dbReference type="InterPro" id="IPR045584">
    <property type="entry name" value="Pilin-like"/>
</dbReference>
<keyword evidence="8 11" id="KW-0472">Membrane</keyword>
<evidence type="ECO:0000256" key="3">
    <source>
        <dbReference type="ARBA" id="ARBA00022475"/>
    </source>
</evidence>
<evidence type="ECO:0000256" key="10">
    <source>
        <dbReference type="ARBA" id="ARBA00030775"/>
    </source>
</evidence>
<comment type="similarity">
    <text evidence="9">Belongs to the GSP H family.</text>
</comment>
<feature type="domain" description="General secretion pathway GspH" evidence="12">
    <location>
        <begin position="88"/>
        <end position="189"/>
    </location>
</feature>
<evidence type="ECO:0000256" key="2">
    <source>
        <dbReference type="ARBA" id="ARBA00021549"/>
    </source>
</evidence>
<evidence type="ECO:0000256" key="5">
    <source>
        <dbReference type="ARBA" id="ARBA00022519"/>
    </source>
</evidence>
<feature type="transmembrane region" description="Helical" evidence="11">
    <location>
        <begin position="54"/>
        <end position="75"/>
    </location>
</feature>
<evidence type="ECO:0000313" key="14">
    <source>
        <dbReference type="Proteomes" id="UP000621898"/>
    </source>
</evidence>
<evidence type="ECO:0000256" key="8">
    <source>
        <dbReference type="ARBA" id="ARBA00023136"/>
    </source>
</evidence>
<dbReference type="EMBL" id="BMXT01000001">
    <property type="protein sequence ID" value="GGY23319.1"/>
    <property type="molecule type" value="Genomic_DNA"/>
</dbReference>
<dbReference type="InterPro" id="IPR022346">
    <property type="entry name" value="T2SS_GspH"/>
</dbReference>
<comment type="subcellular location">
    <subcellularLocation>
        <location evidence="1">Cell inner membrane</location>
        <topology evidence="1">Single-pass membrane protein</topology>
    </subcellularLocation>
</comment>
<gene>
    <name evidence="13" type="ORF">GCM10008098_15950</name>
</gene>
<reference evidence="14" key="1">
    <citation type="journal article" date="2019" name="Int. J. Syst. Evol. Microbiol.">
        <title>The Global Catalogue of Microorganisms (GCM) 10K type strain sequencing project: providing services to taxonomists for standard genome sequencing and annotation.</title>
        <authorList>
            <consortium name="The Broad Institute Genomics Platform"/>
            <consortium name="The Broad Institute Genome Sequencing Center for Infectious Disease"/>
            <person name="Wu L."/>
            <person name="Ma J."/>
        </authorList>
    </citation>
    <scope>NUCLEOTIDE SEQUENCE [LARGE SCALE GENOMIC DNA]</scope>
    <source>
        <strain evidence="14">KCTC 22232</strain>
    </source>
</reference>
<sequence>MQVSSRQRAVSLVEEQQASVGRRPFARTPFAVDQSRHEQMTQTMVRRHVRGFTLVELMITVTIAVVLIMIAVPSFKTIMLSNKLTTTSNDLVLAINSARMEAVKRNASTQLCSNSASVNTSDTLGTRCGTQTGAVYVLLGGSPASAATVLAGTPGIATPIQLKGNVQALRFNGQGLAYAVGSTTPYDSSSLGAVADICTSQMSTNNHRKIMMTAGSILATAQSSGACP</sequence>
<dbReference type="InterPro" id="IPR012902">
    <property type="entry name" value="N_methyl_site"/>
</dbReference>
<evidence type="ECO:0000256" key="4">
    <source>
        <dbReference type="ARBA" id="ARBA00022481"/>
    </source>
</evidence>